<dbReference type="Proteomes" id="UP000001072">
    <property type="component" value="Unassembled WGS sequence"/>
</dbReference>
<keyword evidence="3" id="KW-1185">Reference proteome</keyword>
<evidence type="ECO:0000313" key="2">
    <source>
        <dbReference type="EMBL" id="EGG07913.1"/>
    </source>
</evidence>
<gene>
    <name evidence="2" type="ORF">MELLADRAFT_62210</name>
</gene>
<proteinExistence type="predicted"/>
<dbReference type="HOGENOM" id="CLU_921605_0_0_1"/>
<evidence type="ECO:0000256" key="1">
    <source>
        <dbReference type="SAM" id="MobiDB-lite"/>
    </source>
</evidence>
<dbReference type="GeneID" id="18929864"/>
<evidence type="ECO:0000313" key="3">
    <source>
        <dbReference type="Proteomes" id="UP000001072"/>
    </source>
</evidence>
<dbReference type="AlphaFoldDB" id="F4RI06"/>
<organism evidence="3">
    <name type="scientific">Melampsora larici-populina (strain 98AG31 / pathotype 3-4-7)</name>
    <name type="common">Poplar leaf rust fungus</name>
    <dbReference type="NCBI Taxonomy" id="747676"/>
    <lineage>
        <taxon>Eukaryota</taxon>
        <taxon>Fungi</taxon>
        <taxon>Dikarya</taxon>
        <taxon>Basidiomycota</taxon>
        <taxon>Pucciniomycotina</taxon>
        <taxon>Pucciniomycetes</taxon>
        <taxon>Pucciniales</taxon>
        <taxon>Melampsoraceae</taxon>
        <taxon>Melampsora</taxon>
    </lineage>
</organism>
<dbReference type="EMBL" id="GL883102">
    <property type="protein sequence ID" value="EGG07913.1"/>
    <property type="molecule type" value="Genomic_DNA"/>
</dbReference>
<reference evidence="3" key="1">
    <citation type="journal article" date="2011" name="Proc. Natl. Acad. Sci. U.S.A.">
        <title>Obligate biotrophy features unraveled by the genomic analysis of rust fungi.</title>
        <authorList>
            <person name="Duplessis S."/>
            <person name="Cuomo C.A."/>
            <person name="Lin Y.-C."/>
            <person name="Aerts A."/>
            <person name="Tisserant E."/>
            <person name="Veneault-Fourrey C."/>
            <person name="Joly D.L."/>
            <person name="Hacquard S."/>
            <person name="Amselem J."/>
            <person name="Cantarel B.L."/>
            <person name="Chiu R."/>
            <person name="Coutinho P.M."/>
            <person name="Feau N."/>
            <person name="Field M."/>
            <person name="Frey P."/>
            <person name="Gelhaye E."/>
            <person name="Goldberg J."/>
            <person name="Grabherr M.G."/>
            <person name="Kodira C.D."/>
            <person name="Kohler A."/>
            <person name="Kuees U."/>
            <person name="Lindquist E.A."/>
            <person name="Lucas S.M."/>
            <person name="Mago R."/>
            <person name="Mauceli E."/>
            <person name="Morin E."/>
            <person name="Murat C."/>
            <person name="Pangilinan J.L."/>
            <person name="Park R."/>
            <person name="Pearson M."/>
            <person name="Quesneville H."/>
            <person name="Rouhier N."/>
            <person name="Sakthikumar S."/>
            <person name="Salamov A.A."/>
            <person name="Schmutz J."/>
            <person name="Selles B."/>
            <person name="Shapiro H."/>
            <person name="Tanguay P."/>
            <person name="Tuskan G.A."/>
            <person name="Henrissat B."/>
            <person name="Van de Peer Y."/>
            <person name="Rouze P."/>
            <person name="Ellis J.G."/>
            <person name="Dodds P.N."/>
            <person name="Schein J.E."/>
            <person name="Zhong S."/>
            <person name="Hamelin R.C."/>
            <person name="Grigoriev I.V."/>
            <person name="Szabo L.J."/>
            <person name="Martin F."/>
        </authorList>
    </citation>
    <scope>NUCLEOTIDE SEQUENCE [LARGE SCALE GENOMIC DNA]</scope>
    <source>
        <strain evidence="3">98AG31 / pathotype 3-4-7</strain>
    </source>
</reference>
<feature type="region of interest" description="Disordered" evidence="1">
    <location>
        <begin position="234"/>
        <end position="295"/>
    </location>
</feature>
<feature type="compositionally biased region" description="Polar residues" evidence="1">
    <location>
        <begin position="157"/>
        <end position="176"/>
    </location>
</feature>
<dbReference type="InParanoid" id="F4RI06"/>
<dbReference type="VEuPathDB" id="FungiDB:MELLADRAFT_62210"/>
<accession>F4RI06</accession>
<dbReference type="KEGG" id="mlr:MELLADRAFT_62210"/>
<sequence length="302" mass="34006">MVYHLDRHTFCTKYFNLMLIYFSYPSFDFHHQHIISVNQDFHHRSMGHDRFQKRSKKVLGVIMMKPSEQNLTANGVTVLAPVSSVDKAVLKSQGSQESSQDMSMAFKNDFNSSENKTNLSQKHAVNYTADFNQSVYLLSFWSSSNNFLRFGLTEPTSYTNSSDTSASVESDTTSGLSVVPENSLKNSKLSKTMDIAPVNASAGELFPFPISFKDEEINLSSFLFHLAADHLTNSKKPETHNQKQELTKNEPSTNENTEANKTPTGSILDQKQGNNSKINDTQSQSNGNQTKPVDDWQYLVEF</sequence>
<feature type="region of interest" description="Disordered" evidence="1">
    <location>
        <begin position="157"/>
        <end position="179"/>
    </location>
</feature>
<protein>
    <submittedName>
        <fullName evidence="2">Uncharacterized protein</fullName>
    </submittedName>
</protein>
<feature type="compositionally biased region" description="Basic and acidic residues" evidence="1">
    <location>
        <begin position="235"/>
        <end position="248"/>
    </location>
</feature>
<dbReference type="OrthoDB" id="10567341at2759"/>
<name>F4RI06_MELLP</name>
<dbReference type="RefSeq" id="XP_007408678.1">
    <property type="nucleotide sequence ID" value="XM_007408616.1"/>
</dbReference>
<feature type="compositionally biased region" description="Polar residues" evidence="1">
    <location>
        <begin position="249"/>
        <end position="291"/>
    </location>
</feature>